<dbReference type="Proteomes" id="UP001528850">
    <property type="component" value="Unassembled WGS sequence"/>
</dbReference>
<accession>A0ABT6BEE8</accession>
<reference evidence="2 3" key="1">
    <citation type="journal article" date="2024" name="Curr. Microbiol.">
        <title>Luteibacter sahnii sp. nov., A Novel Yellow-Colored Xanthomonadin Pigment Producing Probiotic Bacterium from Healthy Rice Seed Microbiome.</title>
        <authorList>
            <person name="Jaiswal G."/>
            <person name="Rana R."/>
            <person name="Nayak P.K."/>
            <person name="Chouhan R."/>
            <person name="Gandhi S.G."/>
            <person name="Patel H.K."/>
            <person name="Patil P.B."/>
        </authorList>
    </citation>
    <scope>NUCLEOTIDE SEQUENCE [LARGE SCALE GENOMIC DNA]</scope>
    <source>
        <strain evidence="2 3">PPL201</strain>
    </source>
</reference>
<evidence type="ECO:0000313" key="3">
    <source>
        <dbReference type="Proteomes" id="UP001528850"/>
    </source>
</evidence>
<proteinExistence type="predicted"/>
<name>A0ABT6BEE8_9GAMM</name>
<gene>
    <name evidence="2" type="ORF">P3W24_15850</name>
</gene>
<feature type="signal peptide" evidence="1">
    <location>
        <begin position="1"/>
        <end position="18"/>
    </location>
</feature>
<comment type="caution">
    <text evidence="2">The sequence shown here is derived from an EMBL/GenBank/DDBJ whole genome shotgun (WGS) entry which is preliminary data.</text>
</comment>
<evidence type="ECO:0000256" key="1">
    <source>
        <dbReference type="SAM" id="SignalP"/>
    </source>
</evidence>
<protein>
    <submittedName>
        <fullName evidence="2">Uncharacterized protein</fullName>
    </submittedName>
</protein>
<feature type="chain" id="PRO_5046783045" evidence="1">
    <location>
        <begin position="19"/>
        <end position="103"/>
    </location>
</feature>
<dbReference type="EMBL" id="JARJJS010000004">
    <property type="protein sequence ID" value="MDF4026448.1"/>
    <property type="molecule type" value="Genomic_DNA"/>
</dbReference>
<sequence>MKPLLAALLLLIVPAASAQDWATSVRTDARAMHDDIARNHPGPFDPANRGFAARNDRGLALAVPMKVYRGRRRGSNVPLVPRDAYPGDLTDTAALERWIAGLR</sequence>
<evidence type="ECO:0000313" key="2">
    <source>
        <dbReference type="EMBL" id="MDF4026448.1"/>
    </source>
</evidence>
<organism evidence="2 3">
    <name type="scientific">Luteibacter sahnii</name>
    <dbReference type="NCBI Taxonomy" id="3021977"/>
    <lineage>
        <taxon>Bacteria</taxon>
        <taxon>Pseudomonadati</taxon>
        <taxon>Pseudomonadota</taxon>
        <taxon>Gammaproteobacteria</taxon>
        <taxon>Lysobacterales</taxon>
        <taxon>Rhodanobacteraceae</taxon>
        <taxon>Luteibacter</taxon>
    </lineage>
</organism>
<keyword evidence="3" id="KW-1185">Reference proteome</keyword>
<keyword evidence="1" id="KW-0732">Signal</keyword>